<dbReference type="InterPro" id="IPR001509">
    <property type="entry name" value="Epimerase_deHydtase"/>
</dbReference>
<dbReference type="InterPro" id="IPR051225">
    <property type="entry name" value="NAD(P)_epim/dehydratase"/>
</dbReference>
<feature type="domain" description="NAD-dependent epimerase/dehydratase" evidence="2">
    <location>
        <begin position="73"/>
        <end position="233"/>
    </location>
</feature>
<dbReference type="RefSeq" id="XP_068349292.1">
    <property type="nucleotide sequence ID" value="XM_068511571.1"/>
</dbReference>
<keyword evidence="4" id="KW-1185">Reference proteome</keyword>
<dbReference type="AlphaFoldDB" id="A0A1J4JET8"/>
<dbReference type="FunFam" id="3.40.50.720:FF:000986">
    <property type="entry name" value="Uncharacterized protein"/>
    <property type="match status" value="1"/>
</dbReference>
<comment type="similarity">
    <text evidence="1">Belongs to the NAD(P)-dependent epimerase/dehydratase family.</text>
</comment>
<gene>
    <name evidence="3" type="ORF">TRFO_37671</name>
</gene>
<proteinExistence type="inferred from homology"/>
<dbReference type="PANTHER" id="PTHR42687:SF1">
    <property type="entry name" value="L-THREONINE 3-DEHYDROGENASE, MITOCHONDRIAL"/>
    <property type="match status" value="1"/>
</dbReference>
<dbReference type="GeneID" id="94846275"/>
<evidence type="ECO:0000313" key="3">
    <source>
        <dbReference type="EMBL" id="OHS96155.1"/>
    </source>
</evidence>
<dbReference type="Pfam" id="PF01370">
    <property type="entry name" value="Epimerase"/>
    <property type="match status" value="1"/>
</dbReference>
<comment type="caution">
    <text evidence="3">The sequence shown here is derived from an EMBL/GenBank/DDBJ whole genome shotgun (WGS) entry which is preliminary data.</text>
</comment>
<dbReference type="EMBL" id="MLAK01001194">
    <property type="protein sequence ID" value="OHS96155.1"/>
    <property type="molecule type" value="Genomic_DNA"/>
</dbReference>
<dbReference type="VEuPathDB" id="TrichDB:TRFO_37671"/>
<reference evidence="3" key="1">
    <citation type="submission" date="2016-10" db="EMBL/GenBank/DDBJ databases">
        <authorList>
            <person name="Benchimol M."/>
            <person name="Almeida L.G."/>
            <person name="Vasconcelos A.T."/>
            <person name="Perreira-Neves A."/>
            <person name="Rosa I.A."/>
            <person name="Tasca T."/>
            <person name="Bogo M.R."/>
            <person name="de Souza W."/>
        </authorList>
    </citation>
    <scope>NUCLEOTIDE SEQUENCE [LARGE SCALE GENOMIC DNA]</scope>
    <source>
        <strain evidence="3">K</strain>
    </source>
</reference>
<dbReference type="InterPro" id="IPR036291">
    <property type="entry name" value="NAD(P)-bd_dom_sf"/>
</dbReference>
<accession>A0A1J4JET8</accession>
<dbReference type="PANTHER" id="PTHR42687">
    <property type="entry name" value="L-THREONINE 3-DEHYDROGENASE"/>
    <property type="match status" value="1"/>
</dbReference>
<protein>
    <recommendedName>
        <fullName evidence="2">NAD-dependent epimerase/dehydratase domain-containing protein</fullName>
    </recommendedName>
</protein>
<name>A0A1J4JET8_9EUKA</name>
<dbReference type="GO" id="GO:0008743">
    <property type="term" value="F:L-threonine 3-dehydrogenase activity"/>
    <property type="evidence" value="ECO:0007669"/>
    <property type="project" value="TreeGrafter"/>
</dbReference>
<evidence type="ECO:0000259" key="2">
    <source>
        <dbReference type="Pfam" id="PF01370"/>
    </source>
</evidence>
<dbReference type="GO" id="GO:0006567">
    <property type="term" value="P:L-threonine catabolic process"/>
    <property type="evidence" value="ECO:0007669"/>
    <property type="project" value="TreeGrafter"/>
</dbReference>
<dbReference type="OrthoDB" id="10262413at2759"/>
<evidence type="ECO:0000256" key="1">
    <source>
        <dbReference type="ARBA" id="ARBA00007637"/>
    </source>
</evidence>
<evidence type="ECO:0000313" key="4">
    <source>
        <dbReference type="Proteomes" id="UP000179807"/>
    </source>
</evidence>
<dbReference type="SUPFAM" id="SSF51735">
    <property type="entry name" value="NAD(P)-binding Rossmann-fold domains"/>
    <property type="match status" value="1"/>
</dbReference>
<dbReference type="Gene3D" id="3.40.50.720">
    <property type="entry name" value="NAD(P)-binding Rossmann-like Domain"/>
    <property type="match status" value="1"/>
</dbReference>
<organism evidence="3 4">
    <name type="scientific">Tritrichomonas foetus</name>
    <dbReference type="NCBI Taxonomy" id="1144522"/>
    <lineage>
        <taxon>Eukaryota</taxon>
        <taxon>Metamonada</taxon>
        <taxon>Parabasalia</taxon>
        <taxon>Tritrichomonadida</taxon>
        <taxon>Tritrichomonadidae</taxon>
        <taxon>Tritrichomonas</taxon>
    </lineage>
</organism>
<sequence length="586" mass="67761">MFIKKLRVTKSLHSLFSADQKMILFQIIQLAVSYTNAKDIQTFSHQENITASQNNSQPLEHIQNLDHKFNKTVFITGSTGVMGTATVQELMKYEFIKIKILVRKSKKNIKLMKEYQNKDNIEIVWGDLLNYDDILRGVTGSDYVLHIGGMVSPKADLYPYLTRKTNVGSAENIVKAVLSQPNKDDIKVCYIGSVAETGNRNYPIHWGRTGDPIKVSVYDHYGVSKVLAEKVFVESGLKNWVVMRQSGILHHGLFHHMDPIIFNVPLNGVLEWCTVEDSGRLMANLVLSDDDKLPEEFWCKFYNIGSGENYRLTNYEFESLILSSIGLGSVESIFNPNWFSSKNFHGHYYIDSDILENYLHFRENLPTKEYFQRLAGECEFFYRIPKLIPFKNILSLFIKPFMKAIASTKTMGTLDWVKYHSLSHFNHLTAFFGSYEEYLSIPNAWDLFELKKYDTSITTGHQLKLNHGYDETKPYDQLDINDMKEAAHYRGGEIVSRSMIQGDLRTKLTWKCGHCGKTFEASPTLILLGGHWCPHCYIPHDTWNYDSIARTNPFFAQVWYSDHKFNESHIYTFAEIFDEPCYEHHH</sequence>
<dbReference type="Proteomes" id="UP000179807">
    <property type="component" value="Unassembled WGS sequence"/>
</dbReference>